<evidence type="ECO:0000256" key="1">
    <source>
        <dbReference type="SAM" id="MobiDB-lite"/>
    </source>
</evidence>
<organism evidence="2 3">
    <name type="scientific">Magallana gigas</name>
    <name type="common">Pacific oyster</name>
    <name type="synonym">Crassostrea gigas</name>
    <dbReference type="NCBI Taxonomy" id="29159"/>
    <lineage>
        <taxon>Eukaryota</taxon>
        <taxon>Metazoa</taxon>
        <taxon>Spiralia</taxon>
        <taxon>Lophotrochozoa</taxon>
        <taxon>Mollusca</taxon>
        <taxon>Bivalvia</taxon>
        <taxon>Autobranchia</taxon>
        <taxon>Pteriomorphia</taxon>
        <taxon>Ostreida</taxon>
        <taxon>Ostreoidea</taxon>
        <taxon>Ostreidae</taxon>
        <taxon>Magallana</taxon>
    </lineage>
</organism>
<reference evidence="2" key="1">
    <citation type="submission" date="2022-08" db="UniProtKB">
        <authorList>
            <consortium name="EnsemblMetazoa"/>
        </authorList>
    </citation>
    <scope>IDENTIFICATION</scope>
    <source>
        <strain evidence="2">05x7-T-G4-1.051#20</strain>
    </source>
</reference>
<sequence length="288" mass="32515">MPSEEFSRSEKRFLKKSSKLFKPEPLKEEKDEDDKIDYLLNRRREIVKVSLTGLGDVQGKDDIAVLDRVNKFLLTPDHRESRSVTPEAEQDSKQNEKGLNGLKKNLSDISRENLNKAPPVCQKTTGEPKKESTDHEKQHNKNGPDSSPKGLYPSLVNCPHRVIYVREAIRKIDTLYMAPTLVVPSVAEDEQLKEFNNFCGEFSWRRDIPISVSDNGTSETLEFCVDPRAIPKNRSQNSNPSLVLRKPENSQPDAIGRNSVISSSNSSQGRFATQEDEDDSDNCMIRAG</sequence>
<dbReference type="EnsemblMetazoa" id="G27021.1">
    <property type="protein sequence ID" value="G27021.1:cds"/>
    <property type="gene ID" value="G27021"/>
</dbReference>
<feature type="region of interest" description="Disordered" evidence="1">
    <location>
        <begin position="77"/>
        <end position="153"/>
    </location>
</feature>
<protein>
    <submittedName>
        <fullName evidence="2">Uncharacterized protein</fullName>
    </submittedName>
</protein>
<feature type="compositionally biased region" description="Low complexity" evidence="1">
    <location>
        <begin position="258"/>
        <end position="267"/>
    </location>
</feature>
<feature type="compositionally biased region" description="Basic and acidic residues" evidence="1">
    <location>
        <begin position="105"/>
        <end position="114"/>
    </location>
</feature>
<keyword evidence="3" id="KW-1185">Reference proteome</keyword>
<accession>A0A8W8L8Y4</accession>
<dbReference type="AlphaFoldDB" id="A0A8W8L8Y4"/>
<evidence type="ECO:0000313" key="3">
    <source>
        <dbReference type="Proteomes" id="UP000005408"/>
    </source>
</evidence>
<feature type="region of interest" description="Disordered" evidence="1">
    <location>
        <begin position="230"/>
        <end position="288"/>
    </location>
</feature>
<evidence type="ECO:0000313" key="2">
    <source>
        <dbReference type="EnsemblMetazoa" id="G27021.1:cds"/>
    </source>
</evidence>
<dbReference type="OrthoDB" id="6201224at2759"/>
<feature type="compositionally biased region" description="Basic and acidic residues" evidence="1">
    <location>
        <begin position="126"/>
        <end position="139"/>
    </location>
</feature>
<dbReference type="Proteomes" id="UP000005408">
    <property type="component" value="Unassembled WGS sequence"/>
</dbReference>
<proteinExistence type="predicted"/>
<name>A0A8W8L8Y4_MAGGI</name>